<dbReference type="AlphaFoldDB" id="A0A2X2D8B4"/>
<proteinExistence type="predicted"/>
<dbReference type="PANTHER" id="PTHR35340:SF5">
    <property type="entry name" value="ASST-DOMAIN-CONTAINING PROTEIN"/>
    <property type="match status" value="1"/>
</dbReference>
<protein>
    <submittedName>
        <fullName evidence="2">ArsR family transcriptional regulator</fullName>
    </submittedName>
</protein>
<accession>A0A2X2D8B4</accession>
<dbReference type="InterPro" id="IPR010262">
    <property type="entry name" value="Arylsulfotransferase_bact"/>
</dbReference>
<name>A0A2X2D8B4_PSELU</name>
<dbReference type="InterPro" id="IPR015943">
    <property type="entry name" value="WD40/YVTN_repeat-like_dom_sf"/>
</dbReference>
<dbReference type="PANTHER" id="PTHR35340">
    <property type="entry name" value="PQQ ENZYME REPEAT PROTEIN-RELATED"/>
    <property type="match status" value="1"/>
</dbReference>
<dbReference type="GO" id="GO:0004062">
    <property type="term" value="F:aryl sulfotransferase activity"/>
    <property type="evidence" value="ECO:0007669"/>
    <property type="project" value="InterPro"/>
</dbReference>
<keyword evidence="1" id="KW-0732">Signal</keyword>
<reference evidence="2 3" key="1">
    <citation type="submission" date="2018-06" db="EMBL/GenBank/DDBJ databases">
        <authorList>
            <consortium name="Pathogen Informatics"/>
            <person name="Doyle S."/>
        </authorList>
    </citation>
    <scope>NUCLEOTIDE SEQUENCE [LARGE SCALE GENOMIC DNA]</scope>
    <source>
        <strain evidence="2 3">NCTC11842</strain>
    </source>
</reference>
<dbReference type="EMBL" id="UAUF01000015">
    <property type="protein sequence ID" value="SPZ16428.1"/>
    <property type="molecule type" value="Genomic_DNA"/>
</dbReference>
<organism evidence="2 3">
    <name type="scientific">Pseudomonas luteola</name>
    <dbReference type="NCBI Taxonomy" id="47886"/>
    <lineage>
        <taxon>Bacteria</taxon>
        <taxon>Pseudomonadati</taxon>
        <taxon>Pseudomonadota</taxon>
        <taxon>Gammaproteobacteria</taxon>
        <taxon>Pseudomonadales</taxon>
        <taxon>Pseudomonadaceae</taxon>
        <taxon>Pseudomonas</taxon>
    </lineage>
</organism>
<evidence type="ECO:0000313" key="3">
    <source>
        <dbReference type="Proteomes" id="UP000250443"/>
    </source>
</evidence>
<dbReference type="Proteomes" id="UP000250443">
    <property type="component" value="Unassembled WGS sequence"/>
</dbReference>
<dbReference type="Pfam" id="PF05935">
    <property type="entry name" value="Arylsulfotrans"/>
    <property type="match status" value="1"/>
</dbReference>
<sequence length="453" mass="49948">MTIRSKISFLLLAGLLACGSASAMSSSVPIGTTFYDPQKAYGSFVLFDGSDQRTHLIDMNGNEVKQWRYPGFPSIALTPEQAGGEKGHVLVQLGNLDKPVSLASSGNGLYNQVVGEVSWDGQVRWQWGSREAPAYQHHDIRRLANGDTLMLTSELTPLAGFSAPQVIDNLIRQIDQTGKQVWQWRVSDHLDELGFTSEQLSLIRESDDPDFLHLNTAAPLGANHWHQQGDSRFAPDNIMVSARNANVVFIVERKTGKVVWRLGPDYPEVKLAGPAPRPVDQIVGQHDTHLIPEGLPGAGNLLLFDNQGSAGFPPARKGIFSASRILEIDPVTRKIVWQYTAVQSGRAPWTFFSAFISNARRLPNGNTLINEGQNGRLFQITPAGEIVWEYISPYTGKSAPTDRYVTNRVYRAEAVNYDWAPSGTPHKENAVMPDCELYPMAPQCVKVEVDSGQ</sequence>
<dbReference type="SUPFAM" id="SSF50998">
    <property type="entry name" value="Quinoprotein alcohol dehydrogenase-like"/>
    <property type="match status" value="1"/>
</dbReference>
<feature type="signal peptide" evidence="1">
    <location>
        <begin position="1"/>
        <end position="23"/>
    </location>
</feature>
<gene>
    <name evidence="2" type="ORF">NCTC11842_05460</name>
</gene>
<dbReference type="InterPro" id="IPR011047">
    <property type="entry name" value="Quinoprotein_ADH-like_sf"/>
</dbReference>
<dbReference type="InterPro" id="IPR053143">
    <property type="entry name" value="Arylsulfate_ST"/>
</dbReference>
<evidence type="ECO:0000256" key="1">
    <source>
        <dbReference type="SAM" id="SignalP"/>
    </source>
</evidence>
<dbReference type="RefSeq" id="WP_010798969.1">
    <property type="nucleotide sequence ID" value="NZ_CP069263.1"/>
</dbReference>
<feature type="chain" id="PRO_5016130961" evidence="1">
    <location>
        <begin position="24"/>
        <end position="453"/>
    </location>
</feature>
<evidence type="ECO:0000313" key="2">
    <source>
        <dbReference type="EMBL" id="SPZ16428.1"/>
    </source>
</evidence>
<dbReference type="Gene3D" id="2.130.10.10">
    <property type="entry name" value="YVTN repeat-like/Quinoprotein amine dehydrogenase"/>
    <property type="match status" value="1"/>
</dbReference>
<dbReference type="PROSITE" id="PS51257">
    <property type="entry name" value="PROKAR_LIPOPROTEIN"/>
    <property type="match status" value="1"/>
</dbReference>